<dbReference type="PANTHER" id="PTHR30346">
    <property type="entry name" value="TRANSCRIPTIONAL DUAL REGULATOR HCAR-RELATED"/>
    <property type="match status" value="1"/>
</dbReference>
<protein>
    <submittedName>
        <fullName evidence="6">LysR family transcriptional regulator</fullName>
    </submittedName>
</protein>
<dbReference type="GO" id="GO:0032993">
    <property type="term" value="C:protein-DNA complex"/>
    <property type="evidence" value="ECO:0007669"/>
    <property type="project" value="TreeGrafter"/>
</dbReference>
<gene>
    <name evidence="6" type="ORF">BAU07_20535</name>
</gene>
<dbReference type="OrthoDB" id="9157176at2"/>
<evidence type="ECO:0000256" key="4">
    <source>
        <dbReference type="ARBA" id="ARBA00023163"/>
    </source>
</evidence>
<dbReference type="Pfam" id="PF03466">
    <property type="entry name" value="LysR_substrate"/>
    <property type="match status" value="1"/>
</dbReference>
<name>A0A193GHW8_9BORD</name>
<dbReference type="SUPFAM" id="SSF53850">
    <property type="entry name" value="Periplasmic binding protein-like II"/>
    <property type="match status" value="1"/>
</dbReference>
<dbReference type="InterPro" id="IPR005119">
    <property type="entry name" value="LysR_subst-bd"/>
</dbReference>
<keyword evidence="4" id="KW-0804">Transcription</keyword>
<dbReference type="Gene3D" id="3.40.190.10">
    <property type="entry name" value="Periplasmic binding protein-like II"/>
    <property type="match status" value="2"/>
</dbReference>
<evidence type="ECO:0000313" key="6">
    <source>
        <dbReference type="EMBL" id="ANN79188.1"/>
    </source>
</evidence>
<dbReference type="PANTHER" id="PTHR30346:SF30">
    <property type="entry name" value="SMALL NEUTRAL PROTEASE REGULATORY PROTEIN"/>
    <property type="match status" value="1"/>
</dbReference>
<keyword evidence="3" id="KW-0238">DNA-binding</keyword>
<dbReference type="STRING" id="463014.BAU07_20535"/>
<dbReference type="Proteomes" id="UP000091926">
    <property type="component" value="Chromosome"/>
</dbReference>
<dbReference type="KEGG" id="bfz:BAU07_20535"/>
<proteinExistence type="inferred from homology"/>
<dbReference type="InterPro" id="IPR036388">
    <property type="entry name" value="WH-like_DNA-bd_sf"/>
</dbReference>
<dbReference type="CDD" id="cd08414">
    <property type="entry name" value="PBP2_LTTR_aromatics_like"/>
    <property type="match status" value="1"/>
</dbReference>
<evidence type="ECO:0000259" key="5">
    <source>
        <dbReference type="PROSITE" id="PS50931"/>
    </source>
</evidence>
<keyword evidence="7" id="KW-1185">Reference proteome</keyword>
<reference evidence="6 7" key="1">
    <citation type="submission" date="2016-06" db="EMBL/GenBank/DDBJ databases">
        <title>Complete genome sequences of Bordetella bronchialis and Bordetella flabilis.</title>
        <authorList>
            <person name="LiPuma J.J."/>
            <person name="Spilker T."/>
        </authorList>
    </citation>
    <scope>NUCLEOTIDE SEQUENCE [LARGE SCALE GENOMIC DNA]</scope>
    <source>
        <strain evidence="6 7">AU10664</strain>
    </source>
</reference>
<evidence type="ECO:0000313" key="7">
    <source>
        <dbReference type="Proteomes" id="UP000091926"/>
    </source>
</evidence>
<evidence type="ECO:0000256" key="1">
    <source>
        <dbReference type="ARBA" id="ARBA00009437"/>
    </source>
</evidence>
<comment type="similarity">
    <text evidence="1">Belongs to the LysR transcriptional regulatory family.</text>
</comment>
<sequence>MELRHLRSFIAVAEKLHFSQAAEQLGISPPTLTAQIQELEQMLQARLFNRTKRSVALTSAGEAFLAEARATLDQLERAVHVGRRAGRGQIGRVEIGYVGSAAFFGVLQDQVRRFRATWPDVMVNTNEIPMNQLTSLVEEGRIDVAFVRGPVASSPALRSHVLARDRFCLALSGSHRLAESGNAIRARMLANERFVVPEQERGLREVARRGKFDPRIVSLPGSLVAVLTQVALGAGVAIVPSILVQVIRLPGLVFREIAGPVVPSEIEALFRRHERSPEVRNLLGQILDTHPSQWADGMRGEWGAFAASPR</sequence>
<dbReference type="PRINTS" id="PR00039">
    <property type="entry name" value="HTHLYSR"/>
</dbReference>
<dbReference type="InterPro" id="IPR000847">
    <property type="entry name" value="LysR_HTH_N"/>
</dbReference>
<dbReference type="EMBL" id="CP016172">
    <property type="protein sequence ID" value="ANN79188.1"/>
    <property type="molecule type" value="Genomic_DNA"/>
</dbReference>
<dbReference type="RefSeq" id="WP_066661775.1">
    <property type="nucleotide sequence ID" value="NZ_CBCSCL010000031.1"/>
</dbReference>
<dbReference type="AlphaFoldDB" id="A0A193GHW8"/>
<feature type="domain" description="HTH lysR-type" evidence="5">
    <location>
        <begin position="1"/>
        <end position="58"/>
    </location>
</feature>
<keyword evidence="2" id="KW-0805">Transcription regulation</keyword>
<dbReference type="Gene3D" id="1.10.10.10">
    <property type="entry name" value="Winged helix-like DNA-binding domain superfamily/Winged helix DNA-binding domain"/>
    <property type="match status" value="1"/>
</dbReference>
<dbReference type="GO" id="GO:0003700">
    <property type="term" value="F:DNA-binding transcription factor activity"/>
    <property type="evidence" value="ECO:0007669"/>
    <property type="project" value="InterPro"/>
</dbReference>
<accession>A0A193GHW8</accession>
<dbReference type="PROSITE" id="PS50931">
    <property type="entry name" value="HTH_LYSR"/>
    <property type="match status" value="1"/>
</dbReference>
<dbReference type="Pfam" id="PF00126">
    <property type="entry name" value="HTH_1"/>
    <property type="match status" value="1"/>
</dbReference>
<organism evidence="6 7">
    <name type="scientific">Bordetella flabilis</name>
    <dbReference type="NCBI Taxonomy" id="463014"/>
    <lineage>
        <taxon>Bacteria</taxon>
        <taxon>Pseudomonadati</taxon>
        <taxon>Pseudomonadota</taxon>
        <taxon>Betaproteobacteria</taxon>
        <taxon>Burkholderiales</taxon>
        <taxon>Alcaligenaceae</taxon>
        <taxon>Bordetella</taxon>
    </lineage>
</organism>
<evidence type="ECO:0000256" key="3">
    <source>
        <dbReference type="ARBA" id="ARBA00023125"/>
    </source>
</evidence>
<dbReference type="InterPro" id="IPR036390">
    <property type="entry name" value="WH_DNA-bd_sf"/>
</dbReference>
<dbReference type="SUPFAM" id="SSF46785">
    <property type="entry name" value="Winged helix' DNA-binding domain"/>
    <property type="match status" value="1"/>
</dbReference>
<dbReference type="GO" id="GO:0003677">
    <property type="term" value="F:DNA binding"/>
    <property type="evidence" value="ECO:0007669"/>
    <property type="project" value="UniProtKB-KW"/>
</dbReference>
<dbReference type="FunFam" id="1.10.10.10:FF:000001">
    <property type="entry name" value="LysR family transcriptional regulator"/>
    <property type="match status" value="1"/>
</dbReference>
<evidence type="ECO:0000256" key="2">
    <source>
        <dbReference type="ARBA" id="ARBA00023015"/>
    </source>
</evidence>